<feature type="domain" description="MSP" evidence="4">
    <location>
        <begin position="2"/>
        <end position="124"/>
    </location>
</feature>
<dbReference type="Gene3D" id="2.60.40.10">
    <property type="entry name" value="Immunoglobulins"/>
    <property type="match status" value="1"/>
</dbReference>
<dbReference type="InterPro" id="IPR008962">
    <property type="entry name" value="PapD-like_sf"/>
</dbReference>
<evidence type="ECO:0000256" key="1">
    <source>
        <dbReference type="ARBA" id="ARBA00022737"/>
    </source>
</evidence>
<dbReference type="PANTHER" id="PTHR24171">
    <property type="entry name" value="ANKYRIN REPEAT DOMAIN-CONTAINING PROTEIN 39-RELATED"/>
    <property type="match status" value="1"/>
</dbReference>
<dbReference type="PRINTS" id="PR01415">
    <property type="entry name" value="ANKYRIN"/>
</dbReference>
<dbReference type="EMBL" id="BTGU01000007">
    <property type="protein sequence ID" value="GMN38168.1"/>
    <property type="molecule type" value="Genomic_DNA"/>
</dbReference>
<evidence type="ECO:0000256" key="3">
    <source>
        <dbReference type="PROSITE-ProRule" id="PRU00023"/>
    </source>
</evidence>
<feature type="repeat" description="ANK" evidence="3">
    <location>
        <begin position="408"/>
        <end position="440"/>
    </location>
</feature>
<dbReference type="InterPro" id="IPR013783">
    <property type="entry name" value="Ig-like_fold"/>
</dbReference>
<dbReference type="SUPFAM" id="SSF48403">
    <property type="entry name" value="Ankyrin repeat"/>
    <property type="match status" value="1"/>
</dbReference>
<dbReference type="InterPro" id="IPR002110">
    <property type="entry name" value="Ankyrin_rpt"/>
</dbReference>
<dbReference type="PROSITE" id="PS50297">
    <property type="entry name" value="ANK_REP_REGION"/>
    <property type="match status" value="4"/>
</dbReference>
<reference evidence="5" key="1">
    <citation type="submission" date="2023-07" db="EMBL/GenBank/DDBJ databases">
        <title>draft genome sequence of fig (Ficus carica).</title>
        <authorList>
            <person name="Takahashi T."/>
            <person name="Nishimura K."/>
        </authorList>
    </citation>
    <scope>NUCLEOTIDE SEQUENCE</scope>
</reference>
<dbReference type="Gene3D" id="1.25.40.20">
    <property type="entry name" value="Ankyrin repeat-containing domain"/>
    <property type="match status" value="4"/>
</dbReference>
<comment type="caution">
    <text evidence="5">The sequence shown here is derived from an EMBL/GenBank/DDBJ whole genome shotgun (WGS) entry which is preliminary data.</text>
</comment>
<sequence length="469" mass="50340">MDRLVKPDVKEVEMNFKSGQKCSAVFRLTNLMHTMTVAVSLTTTNPSVFSFPQPFSILPPLSSATYTLLSQPSDHPPLRSPHDVITVRSAMLPTGKAHMEDFRRLFSVPGRHVFRDATIPVSFVGPQVVEFLISHNAKVPDVNSSLHKAISGCSESQLAELMNLAVRSENADLVSAMVDSGADVKHRDSDGRSLLASALDSGNFDIFKILIASGCEIDNSIDRVLHEAAAKNRVDLIEILCKSRSRIDVNSVDSINRTAIHVAAARGHVEALKFLLSIGANADLADDRGWTPLHYSSSAGHRDAVETLLEHCNAKYAVDGEGKTAFSLAAENGHAELLPLLRLNDALHRASRLDDVGGVKSCLAEGAAVDGRDQNGWTPLHRAAFKGSVECARVLLGHGAPVDAVDDAGYTPLHCAVEAGHAAVAMLLIAHGARAKAKSLTGMVPLSSDRLKNHPALVARSICREKVRP</sequence>
<dbReference type="PROSITE" id="PS50202">
    <property type="entry name" value="MSP"/>
    <property type="match status" value="1"/>
</dbReference>
<feature type="repeat" description="ANK" evidence="3">
    <location>
        <begin position="288"/>
        <end position="311"/>
    </location>
</feature>
<proteinExistence type="predicted"/>
<dbReference type="InterPro" id="IPR000535">
    <property type="entry name" value="MSP_dom"/>
</dbReference>
<evidence type="ECO:0000313" key="6">
    <source>
        <dbReference type="Proteomes" id="UP001187192"/>
    </source>
</evidence>
<dbReference type="PROSITE" id="PS50088">
    <property type="entry name" value="ANK_REPEAT"/>
    <property type="match status" value="4"/>
</dbReference>
<evidence type="ECO:0000313" key="5">
    <source>
        <dbReference type="EMBL" id="GMN38168.1"/>
    </source>
</evidence>
<dbReference type="SUPFAM" id="SSF49354">
    <property type="entry name" value="PapD-like"/>
    <property type="match status" value="1"/>
</dbReference>
<dbReference type="Proteomes" id="UP001187192">
    <property type="component" value="Unassembled WGS sequence"/>
</dbReference>
<feature type="repeat" description="ANK" evidence="3">
    <location>
        <begin position="375"/>
        <end position="407"/>
    </location>
</feature>
<accession>A0AA88CX33</accession>
<dbReference type="Pfam" id="PF12796">
    <property type="entry name" value="Ank_2"/>
    <property type="match status" value="2"/>
</dbReference>
<dbReference type="PANTHER" id="PTHR24171:SF8">
    <property type="entry name" value="BRCA1-ASSOCIATED RING DOMAIN PROTEIN 1"/>
    <property type="match status" value="1"/>
</dbReference>
<dbReference type="InterPro" id="IPR036770">
    <property type="entry name" value="Ankyrin_rpt-contain_sf"/>
</dbReference>
<dbReference type="SMART" id="SM00248">
    <property type="entry name" value="ANK"/>
    <property type="match status" value="8"/>
</dbReference>
<dbReference type="AlphaFoldDB" id="A0AA88CX33"/>
<keyword evidence="2 3" id="KW-0040">ANK repeat</keyword>
<keyword evidence="6" id="KW-1185">Reference proteome</keyword>
<keyword evidence="1" id="KW-0677">Repeat</keyword>
<evidence type="ECO:0000256" key="2">
    <source>
        <dbReference type="ARBA" id="ARBA00023043"/>
    </source>
</evidence>
<name>A0AA88CX33_FICCA</name>
<protein>
    <recommendedName>
        <fullName evidence="4">MSP domain-containing protein</fullName>
    </recommendedName>
</protein>
<organism evidence="5 6">
    <name type="scientific">Ficus carica</name>
    <name type="common">Common fig</name>
    <dbReference type="NCBI Taxonomy" id="3494"/>
    <lineage>
        <taxon>Eukaryota</taxon>
        <taxon>Viridiplantae</taxon>
        <taxon>Streptophyta</taxon>
        <taxon>Embryophyta</taxon>
        <taxon>Tracheophyta</taxon>
        <taxon>Spermatophyta</taxon>
        <taxon>Magnoliopsida</taxon>
        <taxon>eudicotyledons</taxon>
        <taxon>Gunneridae</taxon>
        <taxon>Pentapetalae</taxon>
        <taxon>rosids</taxon>
        <taxon>fabids</taxon>
        <taxon>Rosales</taxon>
        <taxon>Moraceae</taxon>
        <taxon>Ficeae</taxon>
        <taxon>Ficus</taxon>
    </lineage>
</organism>
<gene>
    <name evidence="5" type="ORF">TIFTF001_007403</name>
</gene>
<feature type="repeat" description="ANK" evidence="3">
    <location>
        <begin position="255"/>
        <end position="287"/>
    </location>
</feature>
<evidence type="ECO:0000259" key="4">
    <source>
        <dbReference type="PROSITE" id="PS50202"/>
    </source>
</evidence>